<evidence type="ECO:0000256" key="5">
    <source>
        <dbReference type="ARBA" id="ARBA00050612"/>
    </source>
</evidence>
<evidence type="ECO:0000313" key="9">
    <source>
        <dbReference type="EMBL" id="PQJ53364.1"/>
    </source>
</evidence>
<feature type="binding site" evidence="7">
    <location>
        <position position="146"/>
    </location>
    <ligand>
        <name>FMN</name>
        <dbReference type="ChEBI" id="CHEBI:58210"/>
    </ligand>
</feature>
<dbReference type="HAMAP" id="MF_01984">
    <property type="entry name" value="ubiX_pad"/>
    <property type="match status" value="1"/>
</dbReference>
<keyword evidence="1 7" id="KW-0637">Prenyltransferase</keyword>
<evidence type="ECO:0000256" key="3">
    <source>
        <dbReference type="ARBA" id="ARBA00022643"/>
    </source>
</evidence>
<evidence type="ECO:0000256" key="1">
    <source>
        <dbReference type="ARBA" id="ARBA00022602"/>
    </source>
</evidence>
<dbReference type="RefSeq" id="WP_105051846.1">
    <property type="nucleotide sequence ID" value="NZ_BMYG01000003.1"/>
</dbReference>
<dbReference type="EMBL" id="MSCH01000003">
    <property type="protein sequence ID" value="PQJ53364.1"/>
    <property type="molecule type" value="Genomic_DNA"/>
</dbReference>
<dbReference type="InterPro" id="IPR003382">
    <property type="entry name" value="Flavoprotein"/>
</dbReference>
<keyword evidence="10" id="KW-1185">Reference proteome</keyword>
<dbReference type="NCBIfam" id="TIGR00421">
    <property type="entry name" value="ubiX_pad"/>
    <property type="match status" value="1"/>
</dbReference>
<feature type="binding site" evidence="7">
    <location>
        <position position="46"/>
    </location>
    <ligand>
        <name>FMN</name>
        <dbReference type="ChEBI" id="CHEBI:58210"/>
    </ligand>
</feature>
<dbReference type="Proteomes" id="UP000239007">
    <property type="component" value="Unassembled WGS sequence"/>
</dbReference>
<dbReference type="GO" id="GO:0016831">
    <property type="term" value="F:carboxy-lyase activity"/>
    <property type="evidence" value="ECO:0007669"/>
    <property type="project" value="TreeGrafter"/>
</dbReference>
<dbReference type="Gene3D" id="3.40.50.1950">
    <property type="entry name" value="Flavin prenyltransferase-like"/>
    <property type="match status" value="1"/>
</dbReference>
<evidence type="ECO:0000256" key="4">
    <source>
        <dbReference type="ARBA" id="ARBA00022679"/>
    </source>
</evidence>
<dbReference type="InterPro" id="IPR004507">
    <property type="entry name" value="UbiX-like"/>
</dbReference>
<reference evidence="9 10" key="1">
    <citation type="submission" date="2016-12" db="EMBL/GenBank/DDBJ databases">
        <title>Diversity of luminous bacteria.</title>
        <authorList>
            <person name="Yoshizawa S."/>
            <person name="Kogure K."/>
        </authorList>
    </citation>
    <scope>NUCLEOTIDE SEQUENCE [LARGE SCALE GENOMIC DNA]</scope>
    <source>
        <strain evidence="9 10">SA4-48</strain>
    </source>
</reference>
<feature type="binding site" evidence="7">
    <location>
        <begin position="111"/>
        <end position="114"/>
    </location>
    <ligand>
        <name>FMN</name>
        <dbReference type="ChEBI" id="CHEBI:58210"/>
    </ligand>
</feature>
<evidence type="ECO:0000259" key="8">
    <source>
        <dbReference type="Pfam" id="PF02441"/>
    </source>
</evidence>
<dbReference type="SUPFAM" id="SSF52507">
    <property type="entry name" value="Homo-oligomeric flavin-containing Cys decarboxylases, HFCD"/>
    <property type="match status" value="1"/>
</dbReference>
<feature type="binding site" evidence="7">
    <location>
        <begin position="20"/>
        <end position="22"/>
    </location>
    <ligand>
        <name>FMN</name>
        <dbReference type="ChEBI" id="CHEBI:58210"/>
    </ligand>
</feature>
<dbReference type="PANTHER" id="PTHR43374">
    <property type="entry name" value="FLAVIN PRENYLTRANSFERASE"/>
    <property type="match status" value="1"/>
</dbReference>
<keyword evidence="2 7" id="KW-0285">Flavoprotein</keyword>
<dbReference type="InterPro" id="IPR036551">
    <property type="entry name" value="Flavin_trans-like"/>
</dbReference>
<feature type="binding site" evidence="7">
    <location>
        <position position="192"/>
    </location>
    <ligand>
        <name>dimethylallyl phosphate</name>
        <dbReference type="ChEBI" id="CHEBI:88052"/>
    </ligand>
</feature>
<feature type="domain" description="Flavoprotein" evidence="8">
    <location>
        <begin position="13"/>
        <end position="197"/>
    </location>
</feature>
<protein>
    <recommendedName>
        <fullName evidence="7">Flavin prenyltransferase UbiX</fullName>
        <ecNumber evidence="7">2.5.1.129</ecNumber>
    </recommendedName>
</protein>
<evidence type="ECO:0000256" key="2">
    <source>
        <dbReference type="ARBA" id="ARBA00022630"/>
    </source>
</evidence>
<dbReference type="AlphaFoldDB" id="A0A2S7UTR0"/>
<keyword evidence="4 7" id="KW-0808">Transferase</keyword>
<dbReference type="FunFam" id="3.40.50.1950:FF:000001">
    <property type="entry name" value="Flavin prenyltransferase UbiX"/>
    <property type="match status" value="1"/>
</dbReference>
<dbReference type="GO" id="GO:0106141">
    <property type="term" value="F:flavin prenyltransferase activity"/>
    <property type="evidence" value="ECO:0007669"/>
    <property type="project" value="UniProtKB-EC"/>
</dbReference>
<comment type="similarity">
    <text evidence="6 7">Belongs to the UbiX/PAD1 family.</text>
</comment>
<keyword evidence="3 7" id="KW-0288">FMN</keyword>
<accession>A0A2S7UTR0</accession>
<name>A0A2S7UTR0_9GAMM</name>
<dbReference type="Pfam" id="PF02441">
    <property type="entry name" value="Flavoprotein"/>
    <property type="match status" value="1"/>
</dbReference>
<comment type="catalytic activity">
    <reaction evidence="5 7">
        <text>dimethylallyl phosphate + FMNH2 = prenylated FMNH2 + phosphate</text>
        <dbReference type="Rhea" id="RHEA:37743"/>
        <dbReference type="ChEBI" id="CHEBI:43474"/>
        <dbReference type="ChEBI" id="CHEBI:57618"/>
        <dbReference type="ChEBI" id="CHEBI:87467"/>
        <dbReference type="ChEBI" id="CHEBI:88052"/>
        <dbReference type="EC" id="2.5.1.129"/>
    </reaction>
</comment>
<feature type="binding site" evidence="7">
    <location>
        <position position="176"/>
    </location>
    <ligand>
        <name>dimethylallyl phosphate</name>
        <dbReference type="ChEBI" id="CHEBI:88052"/>
    </ligand>
</feature>
<proteinExistence type="inferred from homology"/>
<comment type="caution">
    <text evidence="7">Lacks conserved residue(s) required for the propagation of feature annotation.</text>
</comment>
<comment type="function">
    <text evidence="7">Flavin prenyltransferase that catalyzes the synthesis of the prenylated FMN cofactor (prenyl-FMN) for 4-hydroxy-3-polyprenylbenzoic acid decarboxylase UbiD. The prenyltransferase is metal-independent and links a dimethylallyl moiety from dimethylallyl monophosphate (DMAP) to the flavin N5 and C6 atoms of FMN.</text>
</comment>
<evidence type="ECO:0000256" key="6">
    <source>
        <dbReference type="ARBA" id="ARBA00060793"/>
    </source>
</evidence>
<dbReference type="PANTHER" id="PTHR43374:SF1">
    <property type="entry name" value="FLAVIN PRENYLTRANSFERASE PAD1, MITOCHONDRIAL"/>
    <property type="match status" value="1"/>
</dbReference>
<dbReference type="OrthoDB" id="9781577at2"/>
<organism evidence="9 10">
    <name type="scientific">Psychrosphaera saromensis</name>
    <dbReference type="NCBI Taxonomy" id="716813"/>
    <lineage>
        <taxon>Bacteria</taxon>
        <taxon>Pseudomonadati</taxon>
        <taxon>Pseudomonadota</taxon>
        <taxon>Gammaproteobacteria</taxon>
        <taxon>Alteromonadales</taxon>
        <taxon>Pseudoalteromonadaceae</taxon>
        <taxon>Psychrosphaera</taxon>
    </lineage>
</organism>
<sequence length="212" mass="23134">MSVIDSENNFASQITIGITGASGTPYAVELIKQLVNNNIQVFVIISSAARVVFKTEADIDVPGHPQKATEFFTEFFNAKSQQITVFGKDEWFSPVASGSAAPKQMVVIPCSTGTLSSIAVGASDNLLERAADVVIKERGQLIIVPRETPFSSIHLENMLKLSNLGVTIMPAAPGFYHQPKSIEDLVQFMVARVLDHLQINQQIVPRWGYTKS</sequence>
<evidence type="ECO:0000313" key="10">
    <source>
        <dbReference type="Proteomes" id="UP000239007"/>
    </source>
</evidence>
<evidence type="ECO:0000256" key="7">
    <source>
        <dbReference type="HAMAP-Rule" id="MF_01984"/>
    </source>
</evidence>
<dbReference type="EC" id="2.5.1.129" evidence="7"/>
<gene>
    <name evidence="7" type="primary">ubiX</name>
    <name evidence="9" type="ORF">BTO11_06560</name>
</gene>
<dbReference type="NCBIfam" id="NF004685">
    <property type="entry name" value="PRK06029.1"/>
    <property type="match status" value="1"/>
</dbReference>
<comment type="caution">
    <text evidence="9">The sequence shown here is derived from an EMBL/GenBank/DDBJ whole genome shotgun (WGS) entry which is preliminary data.</text>
</comment>